<feature type="region of interest" description="Disordered" evidence="2">
    <location>
        <begin position="65"/>
        <end position="93"/>
    </location>
</feature>
<comment type="caution">
    <text evidence="4">The sequence shown here is derived from an EMBL/GenBank/DDBJ whole genome shotgun (WGS) entry which is preliminary data.</text>
</comment>
<dbReference type="Proteomes" id="UP001172673">
    <property type="component" value="Unassembled WGS sequence"/>
</dbReference>
<evidence type="ECO:0000259" key="3">
    <source>
        <dbReference type="SMART" id="SM00960"/>
    </source>
</evidence>
<dbReference type="SMART" id="SM00960">
    <property type="entry name" value="Robl_LC7"/>
    <property type="match status" value="1"/>
</dbReference>
<evidence type="ECO:0000256" key="1">
    <source>
        <dbReference type="ARBA" id="ARBA00007191"/>
    </source>
</evidence>
<dbReference type="EMBL" id="JAPDRK010000005">
    <property type="protein sequence ID" value="KAJ9612174.1"/>
    <property type="molecule type" value="Genomic_DNA"/>
</dbReference>
<dbReference type="SUPFAM" id="SSF103196">
    <property type="entry name" value="Roadblock/LC7 domain"/>
    <property type="match status" value="1"/>
</dbReference>
<gene>
    <name evidence="4" type="ORF">H2200_003771</name>
</gene>
<feature type="region of interest" description="Disordered" evidence="2">
    <location>
        <begin position="140"/>
        <end position="162"/>
    </location>
</feature>
<name>A0AA38XFM1_9EURO</name>
<accession>A0AA38XFM1</accession>
<comment type="similarity">
    <text evidence="1">Belongs to the GAMAD family.</text>
</comment>
<protein>
    <recommendedName>
        <fullName evidence="3">Roadblock/LAMTOR2 domain-containing protein</fullName>
    </recommendedName>
</protein>
<sequence>MAPSENESLNGPSIDAMLRGLTERPNVQFTLILSRRDGSIIRATGLGPQEQEGTSASGKPYQWAQARESNNGPEGSDREGASAPNQTGDGDVPQIAKPVEILAASIFQFVNNANMLGETLGTTSRSRGNTDGPYAAAGYAAEASRKQRSSDEDTENTPGEDGVQLLRLRTKHQEIIIFPDSNYICCVVQRIGNAGVSNERR</sequence>
<dbReference type="PANTHER" id="PTHR10779">
    <property type="entry name" value="DYNEIN LIGHT CHAIN ROADBLOCK"/>
    <property type="match status" value="1"/>
</dbReference>
<feature type="domain" description="Roadblock/LAMTOR2" evidence="3">
    <location>
        <begin position="14"/>
        <end position="189"/>
    </location>
</feature>
<evidence type="ECO:0000313" key="4">
    <source>
        <dbReference type="EMBL" id="KAJ9612174.1"/>
    </source>
</evidence>
<proteinExistence type="inferred from homology"/>
<dbReference type="Gene3D" id="3.30.450.30">
    <property type="entry name" value="Dynein light chain 2a, cytoplasmic"/>
    <property type="match status" value="1"/>
</dbReference>
<dbReference type="AlphaFoldDB" id="A0AA38XFM1"/>
<keyword evidence="5" id="KW-1185">Reference proteome</keyword>
<reference evidence="4" key="1">
    <citation type="submission" date="2022-10" db="EMBL/GenBank/DDBJ databases">
        <title>Culturing micro-colonial fungi from biological soil crusts in the Mojave desert and describing Neophaeococcomyces mojavensis, and introducing the new genera and species Taxawa tesnikishii.</title>
        <authorList>
            <person name="Kurbessoian T."/>
            <person name="Stajich J.E."/>
        </authorList>
    </citation>
    <scope>NUCLEOTIDE SEQUENCE</scope>
    <source>
        <strain evidence="4">TK_41</strain>
    </source>
</reference>
<organism evidence="4 5">
    <name type="scientific">Cladophialophora chaetospira</name>
    <dbReference type="NCBI Taxonomy" id="386627"/>
    <lineage>
        <taxon>Eukaryota</taxon>
        <taxon>Fungi</taxon>
        <taxon>Dikarya</taxon>
        <taxon>Ascomycota</taxon>
        <taxon>Pezizomycotina</taxon>
        <taxon>Eurotiomycetes</taxon>
        <taxon>Chaetothyriomycetidae</taxon>
        <taxon>Chaetothyriales</taxon>
        <taxon>Herpotrichiellaceae</taxon>
        <taxon>Cladophialophora</taxon>
    </lineage>
</organism>
<evidence type="ECO:0000313" key="5">
    <source>
        <dbReference type="Proteomes" id="UP001172673"/>
    </source>
</evidence>
<dbReference type="InterPro" id="IPR004942">
    <property type="entry name" value="Roadblock/LAMTOR2_dom"/>
</dbReference>
<evidence type="ECO:0000256" key="2">
    <source>
        <dbReference type="SAM" id="MobiDB-lite"/>
    </source>
</evidence>